<dbReference type="CDD" id="cd02440">
    <property type="entry name" value="AdoMet_MTases"/>
    <property type="match status" value="1"/>
</dbReference>
<dbReference type="eggNOG" id="COG2227">
    <property type="taxonomic scope" value="Bacteria"/>
</dbReference>
<accession>A0A1N6I3W5</accession>
<keyword evidence="8" id="KW-1185">Reference proteome</keyword>
<protein>
    <submittedName>
        <fullName evidence="7">Methyltransferase domain-containing protein</fullName>
    </submittedName>
</protein>
<keyword evidence="5" id="KW-1133">Transmembrane helix</keyword>
<comment type="similarity">
    <text evidence="1">Belongs to the methyltransferase superfamily.</text>
</comment>
<feature type="region of interest" description="Disordered" evidence="4">
    <location>
        <begin position="1"/>
        <end position="28"/>
    </location>
</feature>
<keyword evidence="5" id="KW-0812">Transmembrane</keyword>
<evidence type="ECO:0000256" key="4">
    <source>
        <dbReference type="SAM" id="MobiDB-lite"/>
    </source>
</evidence>
<dbReference type="InterPro" id="IPR013216">
    <property type="entry name" value="Methyltransf_11"/>
</dbReference>
<evidence type="ECO:0000256" key="5">
    <source>
        <dbReference type="SAM" id="Phobius"/>
    </source>
</evidence>
<dbReference type="PANTHER" id="PTHR44942:SF4">
    <property type="entry name" value="METHYLTRANSFERASE TYPE 11 DOMAIN-CONTAINING PROTEIN"/>
    <property type="match status" value="1"/>
</dbReference>
<evidence type="ECO:0000256" key="3">
    <source>
        <dbReference type="ARBA" id="ARBA00022679"/>
    </source>
</evidence>
<reference evidence="7 8" key="1">
    <citation type="submission" date="2016-12" db="EMBL/GenBank/DDBJ databases">
        <authorList>
            <person name="Song W.-J."/>
            <person name="Kurnit D.M."/>
        </authorList>
    </citation>
    <scope>NUCLEOTIDE SEQUENCE [LARGE SCALE GENOMIC DNA]</scope>
    <source>
        <strain evidence="7 8">ATCC 49181</strain>
    </source>
</reference>
<feature type="transmembrane region" description="Helical" evidence="5">
    <location>
        <begin position="243"/>
        <end position="263"/>
    </location>
</feature>
<dbReference type="Pfam" id="PF08241">
    <property type="entry name" value="Methyltransf_11"/>
    <property type="match status" value="1"/>
</dbReference>
<dbReference type="GO" id="GO:0032259">
    <property type="term" value="P:methylation"/>
    <property type="evidence" value="ECO:0007669"/>
    <property type="project" value="UniProtKB-KW"/>
</dbReference>
<gene>
    <name evidence="7" type="ORF">SAMN02743940_1525</name>
</gene>
<evidence type="ECO:0000259" key="6">
    <source>
        <dbReference type="Pfam" id="PF08241"/>
    </source>
</evidence>
<name>A0A1N6I3W5_9PROT</name>
<dbReference type="RefSeq" id="WP_051537541.1">
    <property type="nucleotide sequence ID" value="NZ_FSRO01000001.1"/>
</dbReference>
<dbReference type="Proteomes" id="UP000185062">
    <property type="component" value="Unassembled WGS sequence"/>
</dbReference>
<dbReference type="STRING" id="44575.SAMN05216419_100852"/>
<dbReference type="GO" id="GO:0008757">
    <property type="term" value="F:S-adenosylmethionine-dependent methyltransferase activity"/>
    <property type="evidence" value="ECO:0007669"/>
    <property type="project" value="InterPro"/>
</dbReference>
<dbReference type="PANTHER" id="PTHR44942">
    <property type="entry name" value="METHYLTRANSF_11 DOMAIN-CONTAINING PROTEIN"/>
    <property type="match status" value="1"/>
</dbReference>
<evidence type="ECO:0000256" key="1">
    <source>
        <dbReference type="ARBA" id="ARBA00008361"/>
    </source>
</evidence>
<sequence>MISNNKSKEKETTGVSGQYPPDKKLSQNSFEKKWRKRFEGFAVNSEDDAAIAGWSSTGLKARLRHFVHLWKRIPSNDGLWLDIGCGAGTYSAFLVEQNKSVIGFDYSLPTLQKARKKGTGLVCWCAADVNKIPVKRNSVDGVICFGVTQALVNSETVVSELARVVRPGGQVWIDALNGWCLPHLWEALLRWARGRPMHLRYESHHHIRRLMQSNGLENVELYWLPIFPSRYHRFQWIVETSTMQWFFCYIPLLGTLFSHAFIFRGERPLK</sequence>
<evidence type="ECO:0000313" key="7">
    <source>
        <dbReference type="EMBL" id="SIO26717.1"/>
    </source>
</evidence>
<evidence type="ECO:0000256" key="2">
    <source>
        <dbReference type="ARBA" id="ARBA00022603"/>
    </source>
</evidence>
<dbReference type="Gene3D" id="3.40.50.150">
    <property type="entry name" value="Vaccinia Virus protein VP39"/>
    <property type="match status" value="1"/>
</dbReference>
<keyword evidence="5" id="KW-0472">Membrane</keyword>
<feature type="compositionally biased region" description="Basic and acidic residues" evidence="4">
    <location>
        <begin position="1"/>
        <end position="12"/>
    </location>
</feature>
<dbReference type="InterPro" id="IPR029063">
    <property type="entry name" value="SAM-dependent_MTases_sf"/>
</dbReference>
<keyword evidence="3 7" id="KW-0808">Transferase</keyword>
<dbReference type="SUPFAM" id="SSF53335">
    <property type="entry name" value="S-adenosyl-L-methionine-dependent methyltransferases"/>
    <property type="match status" value="1"/>
</dbReference>
<dbReference type="InterPro" id="IPR051052">
    <property type="entry name" value="Diverse_substrate_MTase"/>
</dbReference>
<feature type="domain" description="Methyltransferase type 11" evidence="6">
    <location>
        <begin position="81"/>
        <end position="173"/>
    </location>
</feature>
<dbReference type="AlphaFoldDB" id="A0A1N6I3W5"/>
<proteinExistence type="inferred from homology"/>
<evidence type="ECO:0000313" key="8">
    <source>
        <dbReference type="Proteomes" id="UP000185062"/>
    </source>
</evidence>
<keyword evidence="2 7" id="KW-0489">Methyltransferase</keyword>
<dbReference type="EMBL" id="FSRO01000001">
    <property type="protein sequence ID" value="SIO26717.1"/>
    <property type="molecule type" value="Genomic_DNA"/>
</dbReference>
<organism evidence="7 8">
    <name type="scientific">Nitrosomonas cryotolerans ATCC 49181</name>
    <dbReference type="NCBI Taxonomy" id="1131553"/>
    <lineage>
        <taxon>Bacteria</taxon>
        <taxon>Pseudomonadati</taxon>
        <taxon>Pseudomonadota</taxon>
        <taxon>Betaproteobacteria</taxon>
        <taxon>Nitrosomonadales</taxon>
        <taxon>Nitrosomonadaceae</taxon>
        <taxon>Nitrosomonas</taxon>
    </lineage>
</organism>